<reference evidence="2" key="1">
    <citation type="journal article" date="2014" name="Int. J. Syst. Evol. Microbiol.">
        <title>Complete genome sequence of Corynebacterium casei LMG S-19264T (=DSM 44701T), isolated from a smear-ripened cheese.</title>
        <authorList>
            <consortium name="US DOE Joint Genome Institute (JGI-PGF)"/>
            <person name="Walter F."/>
            <person name="Albersmeier A."/>
            <person name="Kalinowski J."/>
            <person name="Ruckert C."/>
        </authorList>
    </citation>
    <scope>NUCLEOTIDE SEQUENCE</scope>
    <source>
        <strain evidence="2">VKM B-1513</strain>
    </source>
</reference>
<keyword evidence="2" id="KW-0378">Hydrolase</keyword>
<accession>A0A9W6IPM6</accession>
<dbReference type="InterPro" id="IPR012338">
    <property type="entry name" value="Beta-lactam/transpept-like"/>
</dbReference>
<dbReference type="Proteomes" id="UP001143486">
    <property type="component" value="Unassembled WGS sequence"/>
</dbReference>
<dbReference type="RefSeq" id="WP_271187363.1">
    <property type="nucleotide sequence ID" value="NZ_BSFE01000007.1"/>
</dbReference>
<comment type="caution">
    <text evidence="2">The sequence shown here is derived from an EMBL/GenBank/DDBJ whole genome shotgun (WGS) entry which is preliminary data.</text>
</comment>
<organism evidence="2 3">
    <name type="scientific">Maricaulis virginensis</name>
    <dbReference type="NCBI Taxonomy" id="144022"/>
    <lineage>
        <taxon>Bacteria</taxon>
        <taxon>Pseudomonadati</taxon>
        <taxon>Pseudomonadota</taxon>
        <taxon>Alphaproteobacteria</taxon>
        <taxon>Maricaulales</taxon>
        <taxon>Maricaulaceae</taxon>
        <taxon>Maricaulis</taxon>
    </lineage>
</organism>
<dbReference type="InterPro" id="IPR001466">
    <property type="entry name" value="Beta-lactam-related"/>
</dbReference>
<gene>
    <name evidence="2" type="ORF">GCM10017621_25120</name>
</gene>
<keyword evidence="3" id="KW-1185">Reference proteome</keyword>
<dbReference type="Pfam" id="PF00144">
    <property type="entry name" value="Beta-lactamase"/>
    <property type="match status" value="1"/>
</dbReference>
<dbReference type="Gene3D" id="3.40.710.10">
    <property type="entry name" value="DD-peptidase/beta-lactamase superfamily"/>
    <property type="match status" value="1"/>
</dbReference>
<dbReference type="PANTHER" id="PTHR43283:SF7">
    <property type="entry name" value="BETA-LACTAMASE-RELATED DOMAIN-CONTAINING PROTEIN"/>
    <property type="match status" value="1"/>
</dbReference>
<evidence type="ECO:0000313" key="2">
    <source>
        <dbReference type="EMBL" id="GLK53004.1"/>
    </source>
</evidence>
<proteinExistence type="predicted"/>
<dbReference type="AlphaFoldDB" id="A0A9W6IPM6"/>
<protein>
    <submittedName>
        <fullName evidence="2">Serine hydrolase</fullName>
    </submittedName>
</protein>
<evidence type="ECO:0000259" key="1">
    <source>
        <dbReference type="Pfam" id="PF00144"/>
    </source>
</evidence>
<dbReference type="InterPro" id="IPR050789">
    <property type="entry name" value="Diverse_Enzym_Activities"/>
</dbReference>
<reference evidence="2" key="2">
    <citation type="submission" date="2023-01" db="EMBL/GenBank/DDBJ databases">
        <authorList>
            <person name="Sun Q."/>
            <person name="Evtushenko L."/>
        </authorList>
    </citation>
    <scope>NUCLEOTIDE SEQUENCE</scope>
    <source>
        <strain evidence="2">VKM B-1513</strain>
    </source>
</reference>
<dbReference type="SUPFAM" id="SSF56601">
    <property type="entry name" value="beta-lactamase/transpeptidase-like"/>
    <property type="match status" value="1"/>
</dbReference>
<evidence type="ECO:0000313" key="3">
    <source>
        <dbReference type="Proteomes" id="UP001143486"/>
    </source>
</evidence>
<dbReference type="PANTHER" id="PTHR43283">
    <property type="entry name" value="BETA-LACTAMASE-RELATED"/>
    <property type="match status" value="1"/>
</dbReference>
<feature type="domain" description="Beta-lactamase-related" evidence="1">
    <location>
        <begin position="162"/>
        <end position="429"/>
    </location>
</feature>
<sequence length="460" mass="49760">MAKRILLGTAAIVVAGGLLALNLSPLGRSYLPSGTGLVAKQTCSLTFVSGLDTDLAKSIYIDPLLGGAGSLIHYDIDTEAREVRSGVFGLFWRQHAVYREGLGCTLVHGRGDFDPDLEVPLAAPFEPLELDTEHRDTHFNVTALQASVDGAFGDPDTDPRNTLGVAVLHQGRLVAERYAPGASRETRFHGWSMTKSTMATLAGVLQQDGLIDIEAEGEVPALAAVDDSLTDITIEDLLRMAGGLAIAECNDGWDPNSRMLMTRSDMPHFAATRERLYGPGEHWQYMSGNTILATHAMQQQLGDTLPEQVTELRARLFEPLGIRSAILEPDESGTFQGSSYMYATAHDWARLAQLYAEDGIVDGQRLLPEDWVDLVRLPTEGSDGAYGMGFWLPEDHENLPDGTFMMRGFQSQLAYIMPQQDLVIVRFGATNRVSSGAGELAAGVAAALRDRPAPHIGTPG</sequence>
<name>A0A9W6IPM6_9PROT</name>
<dbReference type="EMBL" id="BSFE01000007">
    <property type="protein sequence ID" value="GLK53004.1"/>
    <property type="molecule type" value="Genomic_DNA"/>
</dbReference>
<dbReference type="GO" id="GO:0016787">
    <property type="term" value="F:hydrolase activity"/>
    <property type="evidence" value="ECO:0007669"/>
    <property type="project" value="UniProtKB-KW"/>
</dbReference>